<feature type="compositionally biased region" description="Polar residues" evidence="2">
    <location>
        <begin position="356"/>
        <end position="375"/>
    </location>
</feature>
<organism evidence="4 5">
    <name type="scientific">Phakopsora pachyrhizi</name>
    <name type="common">Asian soybean rust disease fungus</name>
    <dbReference type="NCBI Taxonomy" id="170000"/>
    <lineage>
        <taxon>Eukaryota</taxon>
        <taxon>Fungi</taxon>
        <taxon>Dikarya</taxon>
        <taxon>Basidiomycota</taxon>
        <taxon>Pucciniomycotina</taxon>
        <taxon>Pucciniomycetes</taxon>
        <taxon>Pucciniales</taxon>
        <taxon>Phakopsoraceae</taxon>
        <taxon>Phakopsora</taxon>
    </lineage>
</organism>
<dbReference type="PROSITE" id="PS00636">
    <property type="entry name" value="DNAJ_1"/>
    <property type="match status" value="1"/>
</dbReference>
<dbReference type="InterPro" id="IPR051938">
    <property type="entry name" value="Apopto_cytoskel_mod"/>
</dbReference>
<feature type="compositionally biased region" description="Low complexity" evidence="2">
    <location>
        <begin position="136"/>
        <end position="156"/>
    </location>
</feature>
<dbReference type="PANTHER" id="PTHR44145">
    <property type="entry name" value="DNAJ HOMOLOG SUBFAMILY A MEMBER 3, MITOCHONDRIAL"/>
    <property type="match status" value="1"/>
</dbReference>
<feature type="compositionally biased region" description="Basic and acidic residues" evidence="2">
    <location>
        <begin position="296"/>
        <end position="313"/>
    </location>
</feature>
<feature type="domain" description="J" evidence="3">
    <location>
        <begin position="24"/>
        <end position="91"/>
    </location>
</feature>
<dbReference type="InterPro" id="IPR018253">
    <property type="entry name" value="DnaJ_domain_CS"/>
</dbReference>
<dbReference type="InterPro" id="IPR036869">
    <property type="entry name" value="J_dom_sf"/>
</dbReference>
<dbReference type="Proteomes" id="UP001153365">
    <property type="component" value="Unassembled WGS sequence"/>
</dbReference>
<protein>
    <submittedName>
        <fullName evidence="4">Expressed protein</fullName>
    </submittedName>
</protein>
<reference evidence="4" key="1">
    <citation type="submission" date="2022-06" db="EMBL/GenBank/DDBJ databases">
        <authorList>
            <consortium name="SYNGENTA / RWTH Aachen University"/>
        </authorList>
    </citation>
    <scope>NUCLEOTIDE SEQUENCE</scope>
</reference>
<feature type="region of interest" description="Disordered" evidence="2">
    <location>
        <begin position="99"/>
        <end position="320"/>
    </location>
</feature>
<feature type="compositionally biased region" description="Pro residues" evidence="2">
    <location>
        <begin position="171"/>
        <end position="185"/>
    </location>
</feature>
<keyword evidence="1" id="KW-0143">Chaperone</keyword>
<dbReference type="InterPro" id="IPR001623">
    <property type="entry name" value="DnaJ_domain"/>
</dbReference>
<feature type="compositionally biased region" description="Basic and acidic residues" evidence="2">
    <location>
        <begin position="428"/>
        <end position="444"/>
    </location>
</feature>
<proteinExistence type="predicted"/>
<dbReference type="PANTHER" id="PTHR44145:SF3">
    <property type="entry name" value="DNAJ HOMOLOG SUBFAMILY A MEMBER 3, MITOCHONDRIAL"/>
    <property type="match status" value="1"/>
</dbReference>
<feature type="compositionally biased region" description="Polar residues" evidence="2">
    <location>
        <begin position="117"/>
        <end position="127"/>
    </location>
</feature>
<accession>A0AAV0BET9</accession>
<evidence type="ECO:0000313" key="5">
    <source>
        <dbReference type="Proteomes" id="UP001153365"/>
    </source>
</evidence>
<evidence type="ECO:0000256" key="2">
    <source>
        <dbReference type="SAM" id="MobiDB-lite"/>
    </source>
</evidence>
<dbReference type="Gene3D" id="1.10.287.110">
    <property type="entry name" value="DnaJ domain"/>
    <property type="match status" value="1"/>
</dbReference>
<name>A0AAV0BET9_PHAPC</name>
<comment type="caution">
    <text evidence="4">The sequence shown here is derived from an EMBL/GenBank/DDBJ whole genome shotgun (WGS) entry which is preliminary data.</text>
</comment>
<dbReference type="PRINTS" id="PR00625">
    <property type="entry name" value="JDOMAIN"/>
</dbReference>
<dbReference type="EMBL" id="CALTRL010005687">
    <property type="protein sequence ID" value="CAH7684746.1"/>
    <property type="molecule type" value="Genomic_DNA"/>
</dbReference>
<feature type="region of interest" description="Disordered" evidence="2">
    <location>
        <begin position="414"/>
        <end position="543"/>
    </location>
</feature>
<dbReference type="Pfam" id="PF00226">
    <property type="entry name" value="DnaJ"/>
    <property type="match status" value="1"/>
</dbReference>
<feature type="compositionally biased region" description="Polar residues" evidence="2">
    <location>
        <begin position="230"/>
        <end position="249"/>
    </location>
</feature>
<dbReference type="CDD" id="cd06257">
    <property type="entry name" value="DnaJ"/>
    <property type="match status" value="1"/>
</dbReference>
<dbReference type="SUPFAM" id="SSF46565">
    <property type="entry name" value="Chaperone J-domain"/>
    <property type="match status" value="1"/>
</dbReference>
<gene>
    <name evidence="4" type="ORF">PPACK8108_LOCUS19168</name>
</gene>
<feature type="compositionally biased region" description="Polar residues" evidence="2">
    <location>
        <begin position="208"/>
        <end position="219"/>
    </location>
</feature>
<evidence type="ECO:0000259" key="3">
    <source>
        <dbReference type="PROSITE" id="PS50076"/>
    </source>
</evidence>
<evidence type="ECO:0000256" key="1">
    <source>
        <dbReference type="ARBA" id="ARBA00023186"/>
    </source>
</evidence>
<sequence>MSYSTPFNRSRSAQSKAKSSKFITYYQVLGISSNSNQKDIEKAYKKQALKLHPDRNQAEDKEESTDQFQKLSEAYEILRDPTKRKKYDQRVLNSIALDLDLRFNQNSKPKNFENGFNRDQGSKLSQPSRKEPTFETPSARPSSASASTSARPGRTSFNYPDVKYFTANLRPTPPQTRSFPPPPPTTASDSTNPKERPIKQFGIDVSIPKSSARTSSTGFVKSPKNFMKPSGNQVPTYYFNSSSKTTNQFGIRRESTTSSSSSVDKNPTTGLDRGEIPLYGDERVRPRRTHHQPNSHHSEQNNDLRQSQSERLRTSGFGNRGKEDLLDEYVVFNSVWGGEDLESLSFDDIQTGVRKPTSSKSPVQTTDQDLSNRYSSPAPVRSFSLDFQGGNSGNDEHHRGISHANNLRNSVAQMGTRSKASASVGRLQSEDVKNLSRPKPKLEVLVEPSKYPSTRGSSNTPSMRSSTNSGFGKNDQLYNSPTTYIGSPQSSSKSSQNFNSRVSNLIRNEELMGKMTNPDGNYRMRSKSTSQADDRPSSLPQKSFKSYQKEYIIRICHEQDGSSKVHQELRSRVVGVDGSVINRYRRRRTGVSYVSTL</sequence>
<feature type="compositionally biased region" description="Polar residues" evidence="2">
    <location>
        <begin position="451"/>
        <end position="486"/>
    </location>
</feature>
<feature type="compositionally biased region" description="Low complexity" evidence="2">
    <location>
        <begin position="487"/>
        <end position="503"/>
    </location>
</feature>
<evidence type="ECO:0000313" key="4">
    <source>
        <dbReference type="EMBL" id="CAH7684746.1"/>
    </source>
</evidence>
<feature type="compositionally biased region" description="Basic and acidic residues" evidence="2">
    <location>
        <begin position="272"/>
        <end position="284"/>
    </location>
</feature>
<dbReference type="AlphaFoldDB" id="A0AAV0BET9"/>
<dbReference type="PROSITE" id="PS50076">
    <property type="entry name" value="DNAJ_2"/>
    <property type="match status" value="1"/>
</dbReference>
<feature type="region of interest" description="Disordered" evidence="2">
    <location>
        <begin position="352"/>
        <end position="401"/>
    </location>
</feature>
<keyword evidence="5" id="KW-1185">Reference proteome</keyword>
<dbReference type="SMART" id="SM00271">
    <property type="entry name" value="DnaJ"/>
    <property type="match status" value="1"/>
</dbReference>
<feature type="compositionally biased region" description="Basic residues" evidence="2">
    <location>
        <begin position="285"/>
        <end position="294"/>
    </location>
</feature>